<reference evidence="3" key="1">
    <citation type="journal article" date="2022" name="bioRxiv">
        <title>Sequencing and chromosome-scale assembly of the giantPleurodeles waltlgenome.</title>
        <authorList>
            <person name="Brown T."/>
            <person name="Elewa A."/>
            <person name="Iarovenko S."/>
            <person name="Subramanian E."/>
            <person name="Araus A.J."/>
            <person name="Petzold A."/>
            <person name="Susuki M."/>
            <person name="Suzuki K.-i.T."/>
            <person name="Hayashi T."/>
            <person name="Toyoda A."/>
            <person name="Oliveira C."/>
            <person name="Osipova E."/>
            <person name="Leigh N.D."/>
            <person name="Simon A."/>
            <person name="Yun M.H."/>
        </authorList>
    </citation>
    <scope>NUCLEOTIDE SEQUENCE</scope>
    <source>
        <strain evidence="3">20211129_DDA</strain>
        <tissue evidence="3">Liver</tissue>
    </source>
</reference>
<dbReference type="GO" id="GO:0043162">
    <property type="term" value="P:ubiquitin-dependent protein catabolic process via the multivesicular body sorting pathway"/>
    <property type="evidence" value="ECO:0007669"/>
    <property type="project" value="InterPro"/>
</dbReference>
<feature type="compositionally biased region" description="Acidic residues" evidence="1">
    <location>
        <begin position="508"/>
        <end position="522"/>
    </location>
</feature>
<feature type="region of interest" description="Disordered" evidence="1">
    <location>
        <begin position="143"/>
        <end position="170"/>
    </location>
</feature>
<dbReference type="PROSITE" id="PS51497">
    <property type="entry name" value="UMA"/>
    <property type="match status" value="1"/>
</dbReference>
<dbReference type="InterPro" id="IPR049467">
    <property type="entry name" value="UBAP-1-like_UBA2"/>
</dbReference>
<dbReference type="Proteomes" id="UP001066276">
    <property type="component" value="Chromosome 3_2"/>
</dbReference>
<dbReference type="InterPro" id="IPR038870">
    <property type="entry name" value="UBAP1"/>
</dbReference>
<organism evidence="3 4">
    <name type="scientific">Pleurodeles waltl</name>
    <name type="common">Iberian ribbed newt</name>
    <dbReference type="NCBI Taxonomy" id="8319"/>
    <lineage>
        <taxon>Eukaryota</taxon>
        <taxon>Metazoa</taxon>
        <taxon>Chordata</taxon>
        <taxon>Craniata</taxon>
        <taxon>Vertebrata</taxon>
        <taxon>Euteleostomi</taxon>
        <taxon>Amphibia</taxon>
        <taxon>Batrachia</taxon>
        <taxon>Caudata</taxon>
        <taxon>Salamandroidea</taxon>
        <taxon>Salamandridae</taxon>
        <taxon>Pleurodelinae</taxon>
        <taxon>Pleurodeles</taxon>
    </lineage>
</organism>
<evidence type="ECO:0000313" key="3">
    <source>
        <dbReference type="EMBL" id="KAJ1179441.1"/>
    </source>
</evidence>
<feature type="domain" description="UMA" evidence="2">
    <location>
        <begin position="359"/>
        <end position="408"/>
    </location>
</feature>
<comment type="caution">
    <text evidence="3">The sequence shown here is derived from an EMBL/GenBank/DDBJ whole genome shotgun (WGS) entry which is preliminary data.</text>
</comment>
<feature type="compositionally biased region" description="Basic residues" evidence="1">
    <location>
        <begin position="526"/>
        <end position="535"/>
    </location>
</feature>
<feature type="region of interest" description="Disordered" evidence="1">
    <location>
        <begin position="421"/>
        <end position="463"/>
    </location>
</feature>
<keyword evidence="4" id="KW-1185">Reference proteome</keyword>
<feature type="region of interest" description="Disordered" evidence="1">
    <location>
        <begin position="1"/>
        <end position="111"/>
    </location>
</feature>
<sequence>MCTQHRGPSAPPHESQPRGSKIPLNRYMGPTVQLHYSLGSRGPAWLDRPPLERGPTSRLWAQAWTQGSHVYGPPRSPSGRQSPGSRAPPGGSRHGGPHTVSPVAGQPRGPPRQVRLWRHLLTTTLSLQGPGWPCRNIQGHRRSGCRSASGYRPARLPQQPGQHRFTSPLPRGIQRGLLCGRRLSQRAPVSQAPASPLQKSRPPEVCQGCRQQPRAVSDPAPCRTVQGPGTTGDPAAIADRAGHPSPGCPFYVSGVAPARRGYLQIHSVRRPLMQQAARRRACATGYSACQQRDGRNIHPGGSCIACCVGIEDEESRFVQRKPVKVMGLETGCTGCLERALESGEPLPVVGLQNFRMSYLDGVPFKVSEIFLSSCSKEAPQHNSIDINIPDCSELLMQDFSFSFERKVLDWVHNTYRGKAPVEESGNVVPSAPMCPHVLPDPAENDDSSSTSEDTKCHIPKCSASHHRSPLTVRRCRSLSAADVQVSRKRGIWMLPEWGNETGYFEEDGYSEDDEYSSSEESDKDARRLHSSKGRGRNTPQNPKFVPSRPKTSPFMLSPPSKCRCCRQESISLITVSSINKRKSMALFTNAKNKLEGASRMLSGLVHPLNCSTCGLSHINGSPPHQHSRNSRHLRYGHASEQLWTGSLMPSPPPSCQSSCCSKRPASTGSIPPIRNHKPTIASLSPYPCLPPPRPLSSQGSYPDSTADVLSALSREERDIIESVMALGYPIRRAILTLQKIGRQSLGQVLSYLGACDRLCKQGYEEDLVEEAMEMFQNSEKKASEFLHLLLQFNDMGFQQDEIKEVLLLCENHGDEALEELMMRAQ</sequence>
<feature type="region of interest" description="Disordered" evidence="1">
    <location>
        <begin position="185"/>
        <end position="206"/>
    </location>
</feature>
<dbReference type="CDD" id="cd14316">
    <property type="entry name" value="UBA2_UBAP1_like"/>
    <property type="match status" value="1"/>
</dbReference>
<evidence type="ECO:0000256" key="1">
    <source>
        <dbReference type="SAM" id="MobiDB-lite"/>
    </source>
</evidence>
<dbReference type="GO" id="GO:0043130">
    <property type="term" value="F:ubiquitin binding"/>
    <property type="evidence" value="ECO:0007669"/>
    <property type="project" value="InterPro"/>
</dbReference>
<name>A0AAV7TT93_PLEWA</name>
<evidence type="ECO:0000313" key="4">
    <source>
        <dbReference type="Proteomes" id="UP001066276"/>
    </source>
</evidence>
<evidence type="ECO:0000259" key="2">
    <source>
        <dbReference type="PROSITE" id="PS51497"/>
    </source>
</evidence>
<dbReference type="Pfam" id="PF21267">
    <property type="entry name" value="UBAP-1_UBA2"/>
    <property type="match status" value="1"/>
</dbReference>
<dbReference type="FunFam" id="1.20.120.1920:FF:000002">
    <property type="entry name" value="Ubiquitin-associated protein 1-like a"/>
    <property type="match status" value="1"/>
</dbReference>
<dbReference type="GO" id="GO:0000813">
    <property type="term" value="C:ESCRT I complex"/>
    <property type="evidence" value="ECO:0007669"/>
    <property type="project" value="InterPro"/>
</dbReference>
<dbReference type="InterPro" id="IPR042575">
    <property type="entry name" value="UBAP1_C"/>
</dbReference>
<dbReference type="PANTHER" id="PTHR15960">
    <property type="entry name" value="LD44032P"/>
    <property type="match status" value="1"/>
</dbReference>
<dbReference type="PANTHER" id="PTHR15960:SF3">
    <property type="entry name" value="UBIQUITIN-ASSOCIATED PROTEIN 1-LIKE"/>
    <property type="match status" value="1"/>
</dbReference>
<dbReference type="EMBL" id="JANPWB010000006">
    <property type="protein sequence ID" value="KAJ1179441.1"/>
    <property type="molecule type" value="Genomic_DNA"/>
</dbReference>
<dbReference type="Gene3D" id="1.20.120.1920">
    <property type="entry name" value="UBAP1 SOUBA domain"/>
    <property type="match status" value="1"/>
</dbReference>
<feature type="region of interest" description="Disordered" evidence="1">
    <location>
        <begin position="508"/>
        <end position="558"/>
    </location>
</feature>
<dbReference type="AlphaFoldDB" id="A0AAV7TT93"/>
<accession>A0AAV7TT93</accession>
<feature type="compositionally biased region" description="Low complexity" evidence="1">
    <location>
        <begin position="77"/>
        <end position="91"/>
    </location>
</feature>
<dbReference type="InterPro" id="IPR023340">
    <property type="entry name" value="UMA"/>
</dbReference>
<proteinExistence type="predicted"/>
<protein>
    <recommendedName>
        <fullName evidence="2">UMA domain-containing protein</fullName>
    </recommendedName>
</protein>
<gene>
    <name evidence="3" type="ORF">NDU88_004675</name>
</gene>